<reference evidence="2 3" key="1">
    <citation type="submission" date="2011-10" db="EMBL/GenBank/DDBJ databases">
        <title>Complete sequence of chromosome of Pseudomonas stutzeri RCH2.</title>
        <authorList>
            <consortium name="US DOE Joint Genome Institute"/>
            <person name="Lucas S."/>
            <person name="Han J."/>
            <person name="Lapidus A."/>
            <person name="Cheng J.-F."/>
            <person name="Goodwin L."/>
            <person name="Pitluck S."/>
            <person name="Peters L."/>
            <person name="Ovchinnikova G."/>
            <person name="Zeytun A."/>
            <person name="Lu M."/>
            <person name="Detter J.C."/>
            <person name="Han C."/>
            <person name="Tapia R."/>
            <person name="Land M."/>
            <person name="Hauser L."/>
            <person name="Kyrpides N."/>
            <person name="Ivanova N."/>
            <person name="Pagani I."/>
            <person name="Chakraborty R."/>
            <person name="Arkin A."/>
            <person name="Dehal P."/>
            <person name="Wall J."/>
            <person name="Hazen T."/>
            <person name="Woyke T."/>
        </authorList>
    </citation>
    <scope>NUCLEOTIDE SEQUENCE [LARGE SCALE GENOMIC DNA]</scope>
    <source>
        <strain evidence="2 3">RCH2</strain>
    </source>
</reference>
<dbReference type="STRING" id="644801.Psest_3752"/>
<dbReference type="PATRIC" id="fig|644801.3.peg.3649"/>
<evidence type="ECO:0000313" key="2">
    <source>
        <dbReference type="EMBL" id="AGA88228.1"/>
    </source>
</evidence>
<dbReference type="RefSeq" id="WP_015278414.1">
    <property type="nucleotide sequence ID" value="NC_019936.1"/>
</dbReference>
<dbReference type="HOGENOM" id="CLU_2587098_0_0_6"/>
<organism evidence="2 3">
    <name type="scientific">Stutzerimonas stutzeri RCH2</name>
    <dbReference type="NCBI Taxonomy" id="644801"/>
    <lineage>
        <taxon>Bacteria</taxon>
        <taxon>Pseudomonadati</taxon>
        <taxon>Pseudomonadota</taxon>
        <taxon>Gammaproteobacteria</taxon>
        <taxon>Pseudomonadales</taxon>
        <taxon>Pseudomonadaceae</taxon>
        <taxon>Stutzerimonas</taxon>
    </lineage>
</organism>
<gene>
    <name evidence="2" type="ORF">Psest_3752</name>
</gene>
<sequence length="80" mass="8992">MFELLLRGLAFLAGVIAEIALAYLFYTTGWFALRLLTLGRYPDLPLRVADPMNSRSAWVAAFGFLCLMGLPLTWLTFIYG</sequence>
<name>L0GNA1_STUST</name>
<accession>L0GNA1</accession>
<evidence type="ECO:0000256" key="1">
    <source>
        <dbReference type="SAM" id="Phobius"/>
    </source>
</evidence>
<keyword evidence="1" id="KW-0472">Membrane</keyword>
<dbReference type="AlphaFoldDB" id="L0GNA1"/>
<feature type="transmembrane region" description="Helical" evidence="1">
    <location>
        <begin position="12"/>
        <end position="36"/>
    </location>
</feature>
<keyword evidence="1" id="KW-1133">Transmembrane helix</keyword>
<dbReference type="KEGG" id="psh:Psest_3752"/>
<dbReference type="EMBL" id="CP003071">
    <property type="protein sequence ID" value="AGA88228.1"/>
    <property type="molecule type" value="Genomic_DNA"/>
</dbReference>
<protein>
    <submittedName>
        <fullName evidence="2">Uncharacterized protein</fullName>
    </submittedName>
</protein>
<dbReference type="Proteomes" id="UP000010820">
    <property type="component" value="Chromosome"/>
</dbReference>
<evidence type="ECO:0000313" key="3">
    <source>
        <dbReference type="Proteomes" id="UP000010820"/>
    </source>
</evidence>
<keyword evidence="1" id="KW-0812">Transmembrane</keyword>
<proteinExistence type="predicted"/>
<feature type="transmembrane region" description="Helical" evidence="1">
    <location>
        <begin position="57"/>
        <end position="79"/>
    </location>
</feature>